<dbReference type="Proteomes" id="UP000662986">
    <property type="component" value="Chromosome"/>
</dbReference>
<dbReference type="SUPFAM" id="SSF51905">
    <property type="entry name" value="FAD/NAD(P)-binding domain"/>
    <property type="match status" value="1"/>
</dbReference>
<dbReference type="Gene3D" id="3.50.50.60">
    <property type="entry name" value="FAD/NAD(P)-binding domain"/>
    <property type="match status" value="1"/>
</dbReference>
<evidence type="ECO:0000313" key="3">
    <source>
        <dbReference type="EMBL" id="QSE92370.1"/>
    </source>
</evidence>
<organism evidence="3 4">
    <name type="scientific">Rhodococcus pseudokoreensis</name>
    <dbReference type="NCBI Taxonomy" id="2811421"/>
    <lineage>
        <taxon>Bacteria</taxon>
        <taxon>Bacillati</taxon>
        <taxon>Actinomycetota</taxon>
        <taxon>Actinomycetes</taxon>
        <taxon>Mycobacteriales</taxon>
        <taxon>Nocardiaceae</taxon>
        <taxon>Rhodococcus</taxon>
    </lineage>
</organism>
<keyword evidence="1" id="KW-0560">Oxidoreductase</keyword>
<dbReference type="Gene3D" id="3.30.70.2450">
    <property type="match status" value="1"/>
</dbReference>
<protein>
    <submittedName>
        <fullName evidence="3">Bifunctional 3-(3-hydroxy-phenyl)propionate/3-hydroxycinnamic acid hydroxylase</fullName>
    </submittedName>
</protein>
<reference evidence="3 4" key="2">
    <citation type="journal article" date="2022" name="Arch. Microbiol.">
        <title>Rhodococcus pseudokoreensis sp. nov. isolated from the rhizosphere of young M26 apple rootstocks.</title>
        <authorList>
            <person name="Kampfer P."/>
            <person name="Glaeser S.P."/>
            <person name="Blom J."/>
            <person name="Wolf J."/>
            <person name="Benning S."/>
            <person name="Schloter M."/>
            <person name="Neumann-Schaal M."/>
        </authorList>
    </citation>
    <scope>NUCLEOTIDE SEQUENCE [LARGE SCALE GENOMIC DNA]</scope>
    <source>
        <strain evidence="3 4">R79</strain>
    </source>
</reference>
<reference evidence="3 4" key="1">
    <citation type="journal article" date="2021" name="Microbiol. Resour. Announc.">
        <title>Complete Genome Sequences of Two Rhodococcus sp. Strains with Large and Linear Chromosomes, Isolated from Apple Rhizosphere.</title>
        <authorList>
            <person name="Benning S."/>
            <person name="Brugnone N."/>
            <person name="Siani R."/>
            <person name="Kublik S."/>
            <person name="Schloter M."/>
            <person name="Rad V."/>
        </authorList>
    </citation>
    <scope>NUCLEOTIDE SEQUENCE [LARGE SCALE GENOMIC DNA]</scope>
    <source>
        <strain evidence="3 4">R79</strain>
    </source>
</reference>
<evidence type="ECO:0000256" key="1">
    <source>
        <dbReference type="ARBA" id="ARBA00023002"/>
    </source>
</evidence>
<gene>
    <name evidence="3" type="ORF">JWS13_29015</name>
</gene>
<dbReference type="InterPro" id="IPR036188">
    <property type="entry name" value="FAD/NAD-bd_sf"/>
</dbReference>
<accession>A0A974W704</accession>
<dbReference type="EMBL" id="CP070619">
    <property type="protein sequence ID" value="QSE92370.1"/>
    <property type="molecule type" value="Genomic_DNA"/>
</dbReference>
<dbReference type="InterPro" id="IPR002938">
    <property type="entry name" value="FAD-bd"/>
</dbReference>
<dbReference type="RefSeq" id="WP_206008853.1">
    <property type="nucleotide sequence ID" value="NZ_CP070619.1"/>
</dbReference>
<dbReference type="InterPro" id="IPR050631">
    <property type="entry name" value="PheA/TfdB_FAD_monoxygenase"/>
</dbReference>
<evidence type="ECO:0000259" key="2">
    <source>
        <dbReference type="Pfam" id="PF01494"/>
    </source>
</evidence>
<keyword evidence="4" id="KW-1185">Reference proteome</keyword>
<dbReference type="PANTHER" id="PTHR43476">
    <property type="entry name" value="3-(3-HYDROXY-PHENYL)PROPIONATE/3-HYDROXYCINNAMIC ACID HYDROXYLASE"/>
    <property type="match status" value="1"/>
</dbReference>
<dbReference type="NCBIfam" id="NF004829">
    <property type="entry name" value="PRK06183.1-3"/>
    <property type="match status" value="1"/>
</dbReference>
<sequence length="512" mass="56376">MIAPHYPVVIVGAGPTGLTAAILLARYGVECLVLDRWDGVYPQPRAVHLDDEVYRILARLGLAEEFAEISRPARGLRLVDRDMTILAEFRRDNARNPHGFPQANMFDQPELETLLRAGLTRHDGVSMCGNSVVTRVEHGRDHVRVDFTDRVSGEQRTVRADYVLGCDGANSTVRTSIGSAMEDLGFEQRWLVVDIATDADLAQWEGVHQVCDPVRAATYMRIGDTRYRWEFRLRPGECAATYADLDTLRPLIAPWTANVADTDLELIRVADYTFRAQLADRWRDRRVFLLGDAAHLTPPFIGQGMGAGLRDASNVTWKLAGVLGGTLPESCLDTYQRERKSHAKSMIRLAVGVGRAMTEGGEFGNVLRRRVAPMARWIPGLNAKVTDSVTPPLRPSGFVEPGLRRGLAGTLCPNPVLDVDGRRLDAQAPGLFLVVTSTPPTPGQRYEIERRGAVVVTAAPESELGRWLARGHAVAAIVRPDRTVMRAGRSLSAVFTTLPTFLLTNESACNTK</sequence>
<dbReference type="Pfam" id="PF01494">
    <property type="entry name" value="FAD_binding_3"/>
    <property type="match status" value="1"/>
</dbReference>
<name>A0A974W704_9NOCA</name>
<dbReference type="PRINTS" id="PR00420">
    <property type="entry name" value="RNGMNOXGNASE"/>
</dbReference>
<feature type="domain" description="FAD-binding" evidence="2">
    <location>
        <begin position="6"/>
        <end position="348"/>
    </location>
</feature>
<proteinExistence type="predicted"/>
<evidence type="ECO:0000313" key="4">
    <source>
        <dbReference type="Proteomes" id="UP000662986"/>
    </source>
</evidence>
<dbReference type="PANTHER" id="PTHR43476:SF3">
    <property type="entry name" value="FAD-BINDING MONOOXYGENASE"/>
    <property type="match status" value="1"/>
</dbReference>